<dbReference type="EMBL" id="JAMQOM010000016">
    <property type="protein sequence ID" value="MDS0223517.1"/>
    <property type="molecule type" value="Genomic_DNA"/>
</dbReference>
<evidence type="ECO:0000313" key="3">
    <source>
        <dbReference type="Proteomes" id="UP001253439"/>
    </source>
</evidence>
<organism evidence="2 3">
    <name type="scientific">Haloarcula terrestris</name>
    <dbReference type="NCBI Taxonomy" id="2950533"/>
    <lineage>
        <taxon>Archaea</taxon>
        <taxon>Methanobacteriati</taxon>
        <taxon>Methanobacteriota</taxon>
        <taxon>Stenosarchaea group</taxon>
        <taxon>Halobacteria</taxon>
        <taxon>Halobacteriales</taxon>
        <taxon>Haloarculaceae</taxon>
        <taxon>Haloarcula</taxon>
    </lineage>
</organism>
<reference evidence="2 3" key="1">
    <citation type="submission" date="2022-06" db="EMBL/GenBank/DDBJ databases">
        <title>Haloarcula sp. a new haloarchaeum isolate from saline soil.</title>
        <authorList>
            <person name="Strakova D."/>
            <person name="Galisteo C."/>
            <person name="Sanchez-Porro C."/>
            <person name="Ventosa A."/>
        </authorList>
    </citation>
    <scope>NUCLEOTIDE SEQUENCE [LARGE SCALE GENOMIC DNA]</scope>
    <source>
        <strain evidence="2 3">S1AR25-5A</strain>
    </source>
</reference>
<keyword evidence="1" id="KW-1133">Transmembrane helix</keyword>
<feature type="transmembrane region" description="Helical" evidence="1">
    <location>
        <begin position="143"/>
        <end position="164"/>
    </location>
</feature>
<evidence type="ECO:0000256" key="1">
    <source>
        <dbReference type="SAM" id="Phobius"/>
    </source>
</evidence>
<sequence>MTGDQKAFRHAVAGVPGFVYRNGLSLVLVSVAWFLASLPLVTIGPATLGAYVAIQDLRSDRNQINREHVLHILHCNGVASLLFSGVPVVFGAVAVTYGVTSLQRGSIPGEIIALIAAYVATYSALALMPTFDRLARGDGVIDAARFGLGWLVHHPTPALAMGLLTVTLLALAALLTIAFVVLFAGVVFSLQVAIIEVVEAQSQEFELKEPVGNKTKV</sequence>
<dbReference type="Proteomes" id="UP001253439">
    <property type="component" value="Unassembled WGS sequence"/>
</dbReference>
<feature type="transmembrane region" description="Helical" evidence="1">
    <location>
        <begin position="111"/>
        <end position="131"/>
    </location>
</feature>
<gene>
    <name evidence="2" type="ORF">NDI54_19435</name>
</gene>
<dbReference type="AlphaFoldDB" id="A0AAE4F277"/>
<keyword evidence="3" id="KW-1185">Reference proteome</keyword>
<proteinExistence type="predicted"/>
<keyword evidence="1" id="KW-0812">Transmembrane</keyword>
<feature type="transmembrane region" description="Helical" evidence="1">
    <location>
        <begin position="31"/>
        <end position="54"/>
    </location>
</feature>
<keyword evidence="1" id="KW-0472">Membrane</keyword>
<feature type="transmembrane region" description="Helical" evidence="1">
    <location>
        <begin position="75"/>
        <end position="99"/>
    </location>
</feature>
<evidence type="ECO:0008006" key="4">
    <source>
        <dbReference type="Google" id="ProtNLM"/>
    </source>
</evidence>
<evidence type="ECO:0000313" key="2">
    <source>
        <dbReference type="EMBL" id="MDS0223517.1"/>
    </source>
</evidence>
<dbReference type="RefSeq" id="WP_310898047.1">
    <property type="nucleotide sequence ID" value="NZ_JAMQOM010000016.1"/>
</dbReference>
<comment type="caution">
    <text evidence="2">The sequence shown here is derived from an EMBL/GenBank/DDBJ whole genome shotgun (WGS) entry which is preliminary data.</text>
</comment>
<name>A0AAE4F277_9EURY</name>
<feature type="transmembrane region" description="Helical" evidence="1">
    <location>
        <begin position="170"/>
        <end position="198"/>
    </location>
</feature>
<accession>A0AAE4F277</accession>
<protein>
    <recommendedName>
        <fullName evidence="4">DUF624 domain-containing protein</fullName>
    </recommendedName>
</protein>